<name>A0A9Q3FPX2_9BASI</name>
<comment type="caution">
    <text evidence="1">The sequence shown here is derived from an EMBL/GenBank/DDBJ whole genome shotgun (WGS) entry which is preliminary data.</text>
</comment>
<gene>
    <name evidence="1" type="ORF">O181_084290</name>
</gene>
<dbReference type="AlphaFoldDB" id="A0A9Q3FPX2"/>
<dbReference type="EMBL" id="AVOT02049430">
    <property type="protein sequence ID" value="MBW0544575.1"/>
    <property type="molecule type" value="Genomic_DNA"/>
</dbReference>
<keyword evidence="2" id="KW-1185">Reference proteome</keyword>
<evidence type="ECO:0000313" key="2">
    <source>
        <dbReference type="Proteomes" id="UP000765509"/>
    </source>
</evidence>
<accession>A0A9Q3FPX2</accession>
<proteinExistence type="predicted"/>
<organism evidence="1 2">
    <name type="scientific">Austropuccinia psidii MF-1</name>
    <dbReference type="NCBI Taxonomy" id="1389203"/>
    <lineage>
        <taxon>Eukaryota</taxon>
        <taxon>Fungi</taxon>
        <taxon>Dikarya</taxon>
        <taxon>Basidiomycota</taxon>
        <taxon>Pucciniomycotina</taxon>
        <taxon>Pucciniomycetes</taxon>
        <taxon>Pucciniales</taxon>
        <taxon>Sphaerophragmiaceae</taxon>
        <taxon>Austropuccinia</taxon>
    </lineage>
</organism>
<reference evidence="1" key="1">
    <citation type="submission" date="2021-03" db="EMBL/GenBank/DDBJ databases">
        <title>Draft genome sequence of rust myrtle Austropuccinia psidii MF-1, a brazilian biotype.</title>
        <authorList>
            <person name="Quecine M.C."/>
            <person name="Pachon D.M.R."/>
            <person name="Bonatelli M.L."/>
            <person name="Correr F.H."/>
            <person name="Franceschini L.M."/>
            <person name="Leite T.F."/>
            <person name="Margarido G.R.A."/>
            <person name="Almeida C.A."/>
            <person name="Ferrarezi J.A."/>
            <person name="Labate C.A."/>
        </authorList>
    </citation>
    <scope>NUCLEOTIDE SEQUENCE</scope>
    <source>
        <strain evidence="1">MF-1</strain>
    </source>
</reference>
<evidence type="ECO:0000313" key="1">
    <source>
        <dbReference type="EMBL" id="MBW0544575.1"/>
    </source>
</evidence>
<protein>
    <submittedName>
        <fullName evidence="1">Uncharacterized protein</fullName>
    </submittedName>
</protein>
<dbReference type="Proteomes" id="UP000765509">
    <property type="component" value="Unassembled WGS sequence"/>
</dbReference>
<sequence length="147" mass="17362">MKFNQITSDNTRQTELWKELTQTEDNHKTNVINSIQSLKHEFRNSQRFKNSKMNDIEQLLHTLPRMSTPLNQNEGTRIANPQVLKVENSQLKNEFSTSFHNLEPAMGQELLKEVRKLKQPPHFSGEGEYDHMEFIRGIDMIEEDFEF</sequence>